<proteinExistence type="predicted"/>
<dbReference type="EMBL" id="BJWL01000006">
    <property type="protein sequence ID" value="GFY89554.1"/>
    <property type="molecule type" value="Genomic_DNA"/>
</dbReference>
<sequence>MGWCVVAHCTHTTPKGKSTRVTCLDKQSEEIVSENTCPKDYEQLWNECNKLVLIQVFPMAVEGKALDETRQIERNRESVFSSDAHAVDLNAMSIVGTYFYY</sequence>
<evidence type="ECO:0000313" key="2">
    <source>
        <dbReference type="Proteomes" id="UP000585474"/>
    </source>
</evidence>
<protein>
    <submittedName>
        <fullName evidence="1">Uncharacterized protein</fullName>
    </submittedName>
</protein>
<keyword evidence="2" id="KW-1185">Reference proteome</keyword>
<gene>
    <name evidence="1" type="ORF">Acr_06g0014940</name>
</gene>
<accession>A0A7J0ESU5</accession>
<dbReference type="Proteomes" id="UP000585474">
    <property type="component" value="Unassembled WGS sequence"/>
</dbReference>
<comment type="caution">
    <text evidence="1">The sequence shown here is derived from an EMBL/GenBank/DDBJ whole genome shotgun (WGS) entry which is preliminary data.</text>
</comment>
<reference evidence="1 2" key="1">
    <citation type="submission" date="2019-07" db="EMBL/GenBank/DDBJ databases">
        <title>De Novo Assembly of kiwifruit Actinidia rufa.</title>
        <authorList>
            <person name="Sugita-Konishi S."/>
            <person name="Sato K."/>
            <person name="Mori E."/>
            <person name="Abe Y."/>
            <person name="Kisaki G."/>
            <person name="Hamano K."/>
            <person name="Suezawa K."/>
            <person name="Otani M."/>
            <person name="Fukuda T."/>
            <person name="Manabe T."/>
            <person name="Gomi K."/>
            <person name="Tabuchi M."/>
            <person name="Akimitsu K."/>
            <person name="Kataoka I."/>
        </authorList>
    </citation>
    <scope>NUCLEOTIDE SEQUENCE [LARGE SCALE GENOMIC DNA]</scope>
    <source>
        <strain evidence="2">cv. Fuchu</strain>
    </source>
</reference>
<evidence type="ECO:0000313" key="1">
    <source>
        <dbReference type="EMBL" id="GFY89554.1"/>
    </source>
</evidence>
<organism evidence="1 2">
    <name type="scientific">Actinidia rufa</name>
    <dbReference type="NCBI Taxonomy" id="165716"/>
    <lineage>
        <taxon>Eukaryota</taxon>
        <taxon>Viridiplantae</taxon>
        <taxon>Streptophyta</taxon>
        <taxon>Embryophyta</taxon>
        <taxon>Tracheophyta</taxon>
        <taxon>Spermatophyta</taxon>
        <taxon>Magnoliopsida</taxon>
        <taxon>eudicotyledons</taxon>
        <taxon>Gunneridae</taxon>
        <taxon>Pentapetalae</taxon>
        <taxon>asterids</taxon>
        <taxon>Ericales</taxon>
        <taxon>Actinidiaceae</taxon>
        <taxon>Actinidia</taxon>
    </lineage>
</organism>
<dbReference type="AlphaFoldDB" id="A0A7J0ESU5"/>
<name>A0A7J0ESU5_9ERIC</name>